<dbReference type="EMBL" id="CAACVG010000177">
    <property type="protein sequence ID" value="VEN33677.1"/>
    <property type="molecule type" value="Genomic_DNA"/>
</dbReference>
<keyword evidence="3 6" id="KW-0812">Transmembrane</keyword>
<comment type="similarity">
    <text evidence="2">Belongs to the TMEM234 family.</text>
</comment>
<gene>
    <name evidence="7" type="ORF">CALMAC_LOCUS148</name>
</gene>
<evidence type="ECO:0000313" key="7">
    <source>
        <dbReference type="EMBL" id="VEN33677.1"/>
    </source>
</evidence>
<dbReference type="Proteomes" id="UP000410492">
    <property type="component" value="Unassembled WGS sequence"/>
</dbReference>
<evidence type="ECO:0000313" key="8">
    <source>
        <dbReference type="Proteomes" id="UP000410492"/>
    </source>
</evidence>
<keyword evidence="4 6" id="KW-1133">Transmembrane helix</keyword>
<evidence type="ECO:0000256" key="2">
    <source>
        <dbReference type="ARBA" id="ARBA00005977"/>
    </source>
</evidence>
<sequence>QYILPWLVNQSGSVIYFLTLQSTDLTLSVPLANSLTFVFTAVVSWILEEKLPKKRTTIGVILILLGTSLCCFDKF</sequence>
<dbReference type="InterPro" id="IPR037185">
    <property type="entry name" value="EmrE-like"/>
</dbReference>
<dbReference type="Pfam" id="PF10639">
    <property type="entry name" value="TMEM234"/>
    <property type="match status" value="1"/>
</dbReference>
<dbReference type="PANTHER" id="PTHR28668:SF1">
    <property type="entry name" value="TRANSMEMBRANE PROTEIN 234"/>
    <property type="match status" value="1"/>
</dbReference>
<dbReference type="InterPro" id="IPR018908">
    <property type="entry name" value="TMEM234"/>
</dbReference>
<dbReference type="PANTHER" id="PTHR28668">
    <property type="entry name" value="TRANSMEMBRANE PROTEIN 234"/>
    <property type="match status" value="1"/>
</dbReference>
<proteinExistence type="inferred from homology"/>
<name>A0A653BDM1_CALMS</name>
<evidence type="ECO:0000256" key="6">
    <source>
        <dbReference type="SAM" id="Phobius"/>
    </source>
</evidence>
<keyword evidence="5 6" id="KW-0472">Membrane</keyword>
<feature type="non-terminal residue" evidence="7">
    <location>
        <position position="1"/>
    </location>
</feature>
<evidence type="ECO:0000256" key="4">
    <source>
        <dbReference type="ARBA" id="ARBA00022989"/>
    </source>
</evidence>
<protein>
    <submittedName>
        <fullName evidence="7">Uncharacterized protein</fullName>
    </submittedName>
</protein>
<evidence type="ECO:0000256" key="3">
    <source>
        <dbReference type="ARBA" id="ARBA00022692"/>
    </source>
</evidence>
<dbReference type="SUPFAM" id="SSF103481">
    <property type="entry name" value="Multidrug resistance efflux transporter EmrE"/>
    <property type="match status" value="1"/>
</dbReference>
<organism evidence="7 8">
    <name type="scientific">Callosobruchus maculatus</name>
    <name type="common">Southern cowpea weevil</name>
    <name type="synonym">Pulse bruchid</name>
    <dbReference type="NCBI Taxonomy" id="64391"/>
    <lineage>
        <taxon>Eukaryota</taxon>
        <taxon>Metazoa</taxon>
        <taxon>Ecdysozoa</taxon>
        <taxon>Arthropoda</taxon>
        <taxon>Hexapoda</taxon>
        <taxon>Insecta</taxon>
        <taxon>Pterygota</taxon>
        <taxon>Neoptera</taxon>
        <taxon>Endopterygota</taxon>
        <taxon>Coleoptera</taxon>
        <taxon>Polyphaga</taxon>
        <taxon>Cucujiformia</taxon>
        <taxon>Chrysomeloidea</taxon>
        <taxon>Chrysomelidae</taxon>
        <taxon>Bruchinae</taxon>
        <taxon>Bruchini</taxon>
        <taxon>Callosobruchus</taxon>
    </lineage>
</organism>
<dbReference type="Gene3D" id="1.10.3730.20">
    <property type="match status" value="1"/>
</dbReference>
<keyword evidence="8" id="KW-1185">Reference proteome</keyword>
<evidence type="ECO:0000256" key="1">
    <source>
        <dbReference type="ARBA" id="ARBA00004141"/>
    </source>
</evidence>
<dbReference type="GO" id="GO:0016020">
    <property type="term" value="C:membrane"/>
    <property type="evidence" value="ECO:0007669"/>
    <property type="project" value="UniProtKB-SubCell"/>
</dbReference>
<evidence type="ECO:0000256" key="5">
    <source>
        <dbReference type="ARBA" id="ARBA00023136"/>
    </source>
</evidence>
<feature type="transmembrane region" description="Helical" evidence="6">
    <location>
        <begin position="27"/>
        <end position="47"/>
    </location>
</feature>
<accession>A0A653BDM1</accession>
<reference evidence="7 8" key="1">
    <citation type="submission" date="2019-01" db="EMBL/GenBank/DDBJ databases">
        <authorList>
            <person name="Sayadi A."/>
        </authorList>
    </citation>
    <scope>NUCLEOTIDE SEQUENCE [LARGE SCALE GENOMIC DNA]</scope>
</reference>
<dbReference type="OrthoDB" id="43458at2759"/>
<comment type="subcellular location">
    <subcellularLocation>
        <location evidence="1">Membrane</location>
        <topology evidence="1">Multi-pass membrane protein</topology>
    </subcellularLocation>
</comment>
<dbReference type="AlphaFoldDB" id="A0A653BDM1"/>